<dbReference type="RefSeq" id="XP_037144715.1">
    <property type="nucleotide sequence ID" value="XM_037288820.1"/>
</dbReference>
<dbReference type="Proteomes" id="UP000509704">
    <property type="component" value="Chromosome 5"/>
</dbReference>
<sequence length="287" mass="33174">MPHRRIIPGNKIPLSQSSKRNVESCPNSFLATSDCKEKEFLRHKRNRKLESSPILEICKEEAPVLQSMVNPPKSHSAANTPDNFLQMKENQQASSAGVKRYAQGNPNDSAVQQYTLMTYSSGQMVNSLYPNYNVSVPFFSHYSNYSIHNLPGINGNALNFNKLDNSNHVLEGQSFPTFFNPRTATNMPHKEKVNSWIENIPVYEIEEGLWESECYDMEYSLNWEEDEFENPEFYRTSTISYAMNDEVLFLQAKKFETLVRKLYESEREARQFDKDFPLDATSITDYI</sequence>
<dbReference type="OrthoDB" id="3981267at2759"/>
<organism evidence="2 3">
    <name type="scientific">Zygotorulaspora mrakii</name>
    <name type="common">Zygosaccharomyces mrakii</name>
    <dbReference type="NCBI Taxonomy" id="42260"/>
    <lineage>
        <taxon>Eukaryota</taxon>
        <taxon>Fungi</taxon>
        <taxon>Dikarya</taxon>
        <taxon>Ascomycota</taxon>
        <taxon>Saccharomycotina</taxon>
        <taxon>Saccharomycetes</taxon>
        <taxon>Saccharomycetales</taxon>
        <taxon>Saccharomycetaceae</taxon>
        <taxon>Zygotorulaspora</taxon>
    </lineage>
</organism>
<keyword evidence="3" id="KW-1185">Reference proteome</keyword>
<protein>
    <submittedName>
        <fullName evidence="2">Uncharacterized protein</fullName>
    </submittedName>
</protein>
<feature type="region of interest" description="Disordered" evidence="1">
    <location>
        <begin position="1"/>
        <end position="22"/>
    </location>
</feature>
<evidence type="ECO:0000313" key="2">
    <source>
        <dbReference type="EMBL" id="QLG72988.1"/>
    </source>
</evidence>
<dbReference type="KEGG" id="zmk:HG535_0E00720"/>
<gene>
    <name evidence="2" type="ORF">HG535_0E00720</name>
</gene>
<dbReference type="AlphaFoldDB" id="A0A7H9B2V5"/>
<proteinExistence type="predicted"/>
<feature type="compositionally biased region" description="Polar residues" evidence="1">
    <location>
        <begin position="13"/>
        <end position="22"/>
    </location>
</feature>
<reference evidence="2 3" key="1">
    <citation type="submission" date="2020-07" db="EMBL/GenBank/DDBJ databases">
        <title>The yeast mating-type switching endonuclease HO is a domesticated member of an unorthodox homing genetic element family.</title>
        <authorList>
            <person name="Coughlan A.Y."/>
            <person name="Lombardi L."/>
            <person name="Braun-Galleani S."/>
            <person name="Martos A.R."/>
            <person name="Galeote V."/>
            <person name="Bigey F."/>
            <person name="Dequin S."/>
            <person name="Byrne K.P."/>
            <person name="Wolfe K.H."/>
        </authorList>
    </citation>
    <scope>NUCLEOTIDE SEQUENCE [LARGE SCALE GENOMIC DNA]</scope>
    <source>
        <strain evidence="2 3">NRRL Y-6702</strain>
    </source>
</reference>
<evidence type="ECO:0000256" key="1">
    <source>
        <dbReference type="SAM" id="MobiDB-lite"/>
    </source>
</evidence>
<dbReference type="EMBL" id="CP058608">
    <property type="protein sequence ID" value="QLG72988.1"/>
    <property type="molecule type" value="Genomic_DNA"/>
</dbReference>
<evidence type="ECO:0000313" key="3">
    <source>
        <dbReference type="Proteomes" id="UP000509704"/>
    </source>
</evidence>
<accession>A0A7H9B2V5</accession>
<name>A0A7H9B2V5_ZYGMR</name>
<dbReference type="GeneID" id="59236730"/>